<comment type="caution">
    <text evidence="1">The sequence shown here is derived from an EMBL/GenBank/DDBJ whole genome shotgun (WGS) entry which is preliminary data.</text>
</comment>
<accession>A0ABT2UKJ2</accession>
<dbReference type="RefSeq" id="WP_262686200.1">
    <property type="nucleotide sequence ID" value="NZ_JAOQIO010000094.1"/>
</dbReference>
<dbReference type="EMBL" id="JAOQIO010000094">
    <property type="protein sequence ID" value="MCU6795150.1"/>
    <property type="molecule type" value="Genomic_DNA"/>
</dbReference>
<evidence type="ECO:0008006" key="3">
    <source>
        <dbReference type="Google" id="ProtNLM"/>
    </source>
</evidence>
<organism evidence="1 2">
    <name type="scientific">Paenibacillus baimaensis</name>
    <dbReference type="NCBI Taxonomy" id="2982185"/>
    <lineage>
        <taxon>Bacteria</taxon>
        <taxon>Bacillati</taxon>
        <taxon>Bacillota</taxon>
        <taxon>Bacilli</taxon>
        <taxon>Bacillales</taxon>
        <taxon>Paenibacillaceae</taxon>
        <taxon>Paenibacillus</taxon>
    </lineage>
</organism>
<protein>
    <recommendedName>
        <fullName evidence="3">RNase H type-1 domain-containing protein</fullName>
    </recommendedName>
</protein>
<dbReference type="InterPro" id="IPR012337">
    <property type="entry name" value="RNaseH-like_sf"/>
</dbReference>
<dbReference type="InterPro" id="IPR036397">
    <property type="entry name" value="RNaseH_sf"/>
</dbReference>
<dbReference type="SUPFAM" id="SSF53098">
    <property type="entry name" value="Ribonuclease H-like"/>
    <property type="match status" value="1"/>
</dbReference>
<name>A0ABT2UKJ2_9BACL</name>
<gene>
    <name evidence="1" type="ORF">OB236_23875</name>
</gene>
<evidence type="ECO:0000313" key="1">
    <source>
        <dbReference type="EMBL" id="MCU6795150.1"/>
    </source>
</evidence>
<sequence>MKRYLHNNEIISVFCDCSVLPDNPRVGLAFTMVGDHQFTLRSRAKTIPYLNTNVYAEIKALSFALETIPKLLDSYRTRLRRPKKVHIYSDLNVIETLINGGGNQEIREAIQELKILRDQFVASMPFELEIGYMDEERIKNIYYKAAHNAARKVVLSR</sequence>
<dbReference type="Gene3D" id="3.30.420.10">
    <property type="entry name" value="Ribonuclease H-like superfamily/Ribonuclease H"/>
    <property type="match status" value="1"/>
</dbReference>
<evidence type="ECO:0000313" key="2">
    <source>
        <dbReference type="Proteomes" id="UP001652445"/>
    </source>
</evidence>
<dbReference type="Proteomes" id="UP001652445">
    <property type="component" value="Unassembled WGS sequence"/>
</dbReference>
<reference evidence="1 2" key="1">
    <citation type="submission" date="2022-09" db="EMBL/GenBank/DDBJ databases">
        <authorList>
            <person name="Han X.L."/>
            <person name="Wang Q."/>
            <person name="Lu T."/>
        </authorList>
    </citation>
    <scope>NUCLEOTIDE SEQUENCE [LARGE SCALE GENOMIC DNA]</scope>
    <source>
        <strain evidence="1 2">WQ 127069</strain>
    </source>
</reference>
<proteinExistence type="predicted"/>
<keyword evidence="2" id="KW-1185">Reference proteome</keyword>